<proteinExistence type="inferred from homology"/>
<dbReference type="AlphaFoldDB" id="A0AAW1VPC8"/>
<keyword evidence="2" id="KW-0677">Repeat</keyword>
<organism evidence="3 4">
    <name type="scientific">Rubus argutus</name>
    <name type="common">Southern blackberry</name>
    <dbReference type="NCBI Taxonomy" id="59490"/>
    <lineage>
        <taxon>Eukaryota</taxon>
        <taxon>Viridiplantae</taxon>
        <taxon>Streptophyta</taxon>
        <taxon>Embryophyta</taxon>
        <taxon>Tracheophyta</taxon>
        <taxon>Spermatophyta</taxon>
        <taxon>Magnoliopsida</taxon>
        <taxon>eudicotyledons</taxon>
        <taxon>Gunneridae</taxon>
        <taxon>Pentapetalae</taxon>
        <taxon>rosids</taxon>
        <taxon>fabids</taxon>
        <taxon>Rosales</taxon>
        <taxon>Rosaceae</taxon>
        <taxon>Rosoideae</taxon>
        <taxon>Rosoideae incertae sedis</taxon>
        <taxon>Rubus</taxon>
    </lineage>
</organism>
<dbReference type="PANTHER" id="PTHR45717">
    <property type="entry name" value="OS12G0527900 PROTEIN"/>
    <property type="match status" value="1"/>
</dbReference>
<comment type="similarity">
    <text evidence="1">Belongs to the PPR family. P subfamily.</text>
</comment>
<sequence length="280" mass="31258">MKAVLAALPGWKPDKDVVVACLEYFRTKADLGGAEEFIKLLGDRNIIPVNIQERLLNQLKNEDSNAVVATLGLNKPSTFPVQQREWLKRLNPTLLRTPSSLRRLSPDEAFSVESPIQFLLSFRSPNVPGISLYSTAAKSPPTSIRRRWKGSLNRLYGRISRITDPKAPIHLILDQWIEGGGAVDKVASSLSSRSSSTLIASTTLFRFLCGCLTKAEATMQKIRDLGLARTSLAYNNLLNLYHQTRNRDKLDALVNEMEAKGIRCDKFTYGIRLGAYACFF</sequence>
<dbReference type="GO" id="GO:0005739">
    <property type="term" value="C:mitochondrion"/>
    <property type="evidence" value="ECO:0007669"/>
    <property type="project" value="TreeGrafter"/>
</dbReference>
<reference evidence="3 4" key="1">
    <citation type="journal article" date="2023" name="G3 (Bethesda)">
        <title>A chromosome-length genome assembly and annotation of blackberry (Rubus argutus, cv. 'Hillquist').</title>
        <authorList>
            <person name="Bruna T."/>
            <person name="Aryal R."/>
            <person name="Dudchenko O."/>
            <person name="Sargent D.J."/>
            <person name="Mead D."/>
            <person name="Buti M."/>
            <person name="Cavallini A."/>
            <person name="Hytonen T."/>
            <person name="Andres J."/>
            <person name="Pham M."/>
            <person name="Weisz D."/>
            <person name="Mascagni F."/>
            <person name="Usai G."/>
            <person name="Natali L."/>
            <person name="Bassil N."/>
            <person name="Fernandez G.E."/>
            <person name="Lomsadze A."/>
            <person name="Armour M."/>
            <person name="Olukolu B."/>
            <person name="Poorten T."/>
            <person name="Britton C."/>
            <person name="Davik J."/>
            <person name="Ashrafi H."/>
            <person name="Aiden E.L."/>
            <person name="Borodovsky M."/>
            <person name="Worthington M."/>
        </authorList>
    </citation>
    <scope>NUCLEOTIDE SEQUENCE [LARGE SCALE GENOMIC DNA]</scope>
    <source>
        <strain evidence="3">PI 553951</strain>
    </source>
</reference>
<gene>
    <name evidence="3" type="ORF">M0R45_000094</name>
</gene>
<keyword evidence="4" id="KW-1185">Reference proteome</keyword>
<dbReference type="Pfam" id="PF13041">
    <property type="entry name" value="PPR_2"/>
    <property type="match status" value="1"/>
</dbReference>
<name>A0AAW1VPC8_RUBAR</name>
<evidence type="ECO:0000313" key="3">
    <source>
        <dbReference type="EMBL" id="KAK9906049.1"/>
    </source>
</evidence>
<comment type="caution">
    <text evidence="3">The sequence shown here is derived from an EMBL/GenBank/DDBJ whole genome shotgun (WGS) entry which is preliminary data.</text>
</comment>
<evidence type="ECO:0000313" key="4">
    <source>
        <dbReference type="Proteomes" id="UP001457282"/>
    </source>
</evidence>
<dbReference type="InterPro" id="IPR011990">
    <property type="entry name" value="TPR-like_helical_dom_sf"/>
</dbReference>
<dbReference type="PANTHER" id="PTHR45717:SF28">
    <property type="entry name" value="PENTACOTRIPEPTIDE-REPEAT REGION OF PRORP DOMAIN-CONTAINING PROTEIN"/>
    <property type="match status" value="1"/>
</dbReference>
<dbReference type="Proteomes" id="UP001457282">
    <property type="component" value="Unassembled WGS sequence"/>
</dbReference>
<protein>
    <recommendedName>
        <fullName evidence="5">Pentatricopeptide repeat-containing protein</fullName>
    </recommendedName>
</protein>
<evidence type="ECO:0000256" key="2">
    <source>
        <dbReference type="ARBA" id="ARBA00022737"/>
    </source>
</evidence>
<evidence type="ECO:0000256" key="1">
    <source>
        <dbReference type="ARBA" id="ARBA00007626"/>
    </source>
</evidence>
<dbReference type="EMBL" id="JBEDUW010000117">
    <property type="protein sequence ID" value="KAK9906049.1"/>
    <property type="molecule type" value="Genomic_DNA"/>
</dbReference>
<evidence type="ECO:0008006" key="5">
    <source>
        <dbReference type="Google" id="ProtNLM"/>
    </source>
</evidence>
<accession>A0AAW1VPC8</accession>
<dbReference type="InterPro" id="IPR002885">
    <property type="entry name" value="PPR_rpt"/>
</dbReference>
<dbReference type="GO" id="GO:0003729">
    <property type="term" value="F:mRNA binding"/>
    <property type="evidence" value="ECO:0007669"/>
    <property type="project" value="UniProtKB-ARBA"/>
</dbReference>
<dbReference type="Gene3D" id="1.25.40.10">
    <property type="entry name" value="Tetratricopeptide repeat domain"/>
    <property type="match status" value="1"/>
</dbReference>